<dbReference type="PROSITE" id="PS01124">
    <property type="entry name" value="HTH_ARAC_FAMILY_2"/>
    <property type="match status" value="1"/>
</dbReference>
<gene>
    <name evidence="5" type="ORF">GCM10010911_47690</name>
</gene>
<protein>
    <recommendedName>
        <fullName evidence="4">HTH araC/xylS-type domain-containing protein</fullName>
    </recommendedName>
</protein>
<dbReference type="GO" id="GO:0003700">
    <property type="term" value="F:DNA-binding transcription factor activity"/>
    <property type="evidence" value="ECO:0007669"/>
    <property type="project" value="InterPro"/>
</dbReference>
<reference evidence="5" key="2">
    <citation type="submission" date="2020-09" db="EMBL/GenBank/DDBJ databases">
        <authorList>
            <person name="Sun Q."/>
            <person name="Zhou Y."/>
        </authorList>
    </citation>
    <scope>NUCLEOTIDE SEQUENCE</scope>
    <source>
        <strain evidence="5">CGMCC 1.15178</strain>
    </source>
</reference>
<dbReference type="Pfam" id="PF12833">
    <property type="entry name" value="HTH_18"/>
    <property type="match status" value="1"/>
</dbReference>
<keyword evidence="3" id="KW-0804">Transcription</keyword>
<dbReference type="InterPro" id="IPR018062">
    <property type="entry name" value="HTH_AraC-typ_CS"/>
</dbReference>
<name>A0A916ZAB3_9BACL</name>
<dbReference type="Pfam" id="PF01497">
    <property type="entry name" value="Peripla_BP_2"/>
    <property type="match status" value="1"/>
</dbReference>
<dbReference type="SUPFAM" id="SSF53807">
    <property type="entry name" value="Helical backbone' metal receptor"/>
    <property type="match status" value="1"/>
</dbReference>
<keyword evidence="1" id="KW-0805">Transcription regulation</keyword>
<feature type="domain" description="HTH araC/xylS-type" evidence="4">
    <location>
        <begin position="181"/>
        <end position="279"/>
    </location>
</feature>
<dbReference type="EMBL" id="BMHP01000003">
    <property type="protein sequence ID" value="GGD83943.1"/>
    <property type="molecule type" value="Genomic_DNA"/>
</dbReference>
<dbReference type="Gene3D" id="3.40.50.1980">
    <property type="entry name" value="Nitrogenase molybdenum iron protein domain"/>
    <property type="match status" value="2"/>
</dbReference>
<dbReference type="InterPro" id="IPR002491">
    <property type="entry name" value="ABC_transptr_periplasmic_BD"/>
</dbReference>
<dbReference type="InterPro" id="IPR009057">
    <property type="entry name" value="Homeodomain-like_sf"/>
</dbReference>
<dbReference type="InterPro" id="IPR020449">
    <property type="entry name" value="Tscrpt_reg_AraC-type_HTH"/>
</dbReference>
<dbReference type="InterPro" id="IPR050204">
    <property type="entry name" value="AraC_XylS_family_regulators"/>
</dbReference>
<organism evidence="5 6">
    <name type="scientific">Paenibacillus nasutitermitis</name>
    <dbReference type="NCBI Taxonomy" id="1652958"/>
    <lineage>
        <taxon>Bacteria</taxon>
        <taxon>Bacillati</taxon>
        <taxon>Bacillota</taxon>
        <taxon>Bacilli</taxon>
        <taxon>Bacillales</taxon>
        <taxon>Paenibacillaceae</taxon>
        <taxon>Paenibacillus</taxon>
    </lineage>
</organism>
<evidence type="ECO:0000256" key="1">
    <source>
        <dbReference type="ARBA" id="ARBA00023015"/>
    </source>
</evidence>
<dbReference type="Proteomes" id="UP000612456">
    <property type="component" value="Unassembled WGS sequence"/>
</dbReference>
<dbReference type="InterPro" id="IPR018060">
    <property type="entry name" value="HTH_AraC"/>
</dbReference>
<sequence>MSMQPAQAAITYCSTARQTIAGGQQFHIEEQENPCFAIISHQRAAITLSSSRTGLHSSGKALSGECFLIPAGSSCMLVNLAKQELPLTLIYFKAADHPGTPYSTSDIPSEEYWYARQEFLSFRMPQLRSWAEDFQAGLQSDGSDPSLFYLQQSHVYAIASGLVQHIGKPAQPESHLLNYVGYVQQFMMEHYSVHVDIEELARSSGTSASRFYQSFRWQTGLSPHKYITKIRLDAALRLLAHTSSSIVGIAHSVGYPDEYYFSRLFKKQMGLSPTEYASCARKRIATMTTVFDGDLAALGITPCLSFQRGWQDNPAPVLRELAASKPELILTGPVSPELHGELSQIAPVVMLHWKKYSWKERLLDIGERLGLTSVAERWLAGYDLKVENARIHVKNHLGNEPVLLVEVGRNCCRVYGMKWKKMKDVFYDDLQVKPPATMEQTSFIEVASVAEIEAMDCDNVMFLLPPSATATTCRELERQWRGAEPRSIRKRCYFIKHDSEQHYNASVHESLVDHTVHHMLAGR</sequence>
<evidence type="ECO:0000313" key="5">
    <source>
        <dbReference type="EMBL" id="GGD83943.1"/>
    </source>
</evidence>
<keyword evidence="6" id="KW-1185">Reference proteome</keyword>
<keyword evidence="2" id="KW-0238">DNA-binding</keyword>
<evidence type="ECO:0000313" key="6">
    <source>
        <dbReference type="Proteomes" id="UP000612456"/>
    </source>
</evidence>
<dbReference type="PRINTS" id="PR00032">
    <property type="entry name" value="HTHARAC"/>
</dbReference>
<reference evidence="5" key="1">
    <citation type="journal article" date="2014" name="Int. J. Syst. Evol. Microbiol.">
        <title>Complete genome sequence of Corynebacterium casei LMG S-19264T (=DSM 44701T), isolated from a smear-ripened cheese.</title>
        <authorList>
            <consortium name="US DOE Joint Genome Institute (JGI-PGF)"/>
            <person name="Walter F."/>
            <person name="Albersmeier A."/>
            <person name="Kalinowski J."/>
            <person name="Ruckert C."/>
        </authorList>
    </citation>
    <scope>NUCLEOTIDE SEQUENCE</scope>
    <source>
        <strain evidence="5">CGMCC 1.15178</strain>
    </source>
</reference>
<dbReference type="PANTHER" id="PTHR46796">
    <property type="entry name" value="HTH-TYPE TRANSCRIPTIONAL ACTIVATOR RHAS-RELATED"/>
    <property type="match status" value="1"/>
</dbReference>
<dbReference type="AlphaFoldDB" id="A0A916ZAB3"/>
<evidence type="ECO:0000256" key="2">
    <source>
        <dbReference type="ARBA" id="ARBA00023125"/>
    </source>
</evidence>
<evidence type="ECO:0000259" key="4">
    <source>
        <dbReference type="PROSITE" id="PS01124"/>
    </source>
</evidence>
<comment type="caution">
    <text evidence="5">The sequence shown here is derived from an EMBL/GenBank/DDBJ whole genome shotgun (WGS) entry which is preliminary data.</text>
</comment>
<dbReference type="SUPFAM" id="SSF46689">
    <property type="entry name" value="Homeodomain-like"/>
    <property type="match status" value="2"/>
</dbReference>
<dbReference type="RefSeq" id="WP_188995617.1">
    <property type="nucleotide sequence ID" value="NZ_BMHP01000003.1"/>
</dbReference>
<dbReference type="PROSITE" id="PS00041">
    <property type="entry name" value="HTH_ARAC_FAMILY_1"/>
    <property type="match status" value="1"/>
</dbReference>
<accession>A0A916ZAB3</accession>
<dbReference type="GO" id="GO:0043565">
    <property type="term" value="F:sequence-specific DNA binding"/>
    <property type="evidence" value="ECO:0007669"/>
    <property type="project" value="InterPro"/>
</dbReference>
<dbReference type="Gene3D" id="1.10.10.60">
    <property type="entry name" value="Homeodomain-like"/>
    <property type="match status" value="2"/>
</dbReference>
<dbReference type="SMART" id="SM00342">
    <property type="entry name" value="HTH_ARAC"/>
    <property type="match status" value="1"/>
</dbReference>
<evidence type="ECO:0000256" key="3">
    <source>
        <dbReference type="ARBA" id="ARBA00023163"/>
    </source>
</evidence>
<proteinExistence type="predicted"/>